<dbReference type="SMART" id="SM00327">
    <property type="entry name" value="VWA"/>
    <property type="match status" value="1"/>
</dbReference>
<dbReference type="InParanoid" id="D2W4Q3"/>
<gene>
    <name evidence="2" type="ORF">NAEGRDRAFT_76388</name>
</gene>
<dbReference type="InterPro" id="IPR036465">
    <property type="entry name" value="vWFA_dom_sf"/>
</dbReference>
<evidence type="ECO:0000313" key="3">
    <source>
        <dbReference type="Proteomes" id="UP000006671"/>
    </source>
</evidence>
<dbReference type="EMBL" id="GG738975">
    <property type="protein sequence ID" value="EFC35949.1"/>
    <property type="molecule type" value="Genomic_DNA"/>
</dbReference>
<name>D2W4Q3_NAEGR</name>
<dbReference type="GeneID" id="8860794"/>
<evidence type="ECO:0000313" key="2">
    <source>
        <dbReference type="EMBL" id="EFC35949.1"/>
    </source>
</evidence>
<dbReference type="RefSeq" id="XP_002668693.1">
    <property type="nucleotide sequence ID" value="XM_002668647.1"/>
</dbReference>
<dbReference type="VEuPathDB" id="AmoebaDB:NAEGRDRAFT_76388"/>
<feature type="domain" description="VWFA" evidence="1">
    <location>
        <begin position="40"/>
        <end position="215"/>
    </location>
</feature>
<proteinExistence type="predicted"/>
<dbReference type="SUPFAM" id="SSF53300">
    <property type="entry name" value="vWA-like"/>
    <property type="match status" value="1"/>
</dbReference>
<dbReference type="Proteomes" id="UP000006671">
    <property type="component" value="Unassembled WGS sequence"/>
</dbReference>
<dbReference type="Pfam" id="PF00092">
    <property type="entry name" value="VWA"/>
    <property type="match status" value="1"/>
</dbReference>
<dbReference type="InterPro" id="IPR002035">
    <property type="entry name" value="VWF_A"/>
</dbReference>
<reference evidence="2 3" key="1">
    <citation type="journal article" date="2010" name="Cell">
        <title>The genome of Naegleria gruberi illuminates early eukaryotic versatility.</title>
        <authorList>
            <person name="Fritz-Laylin L.K."/>
            <person name="Prochnik S.E."/>
            <person name="Ginger M.L."/>
            <person name="Dacks J.B."/>
            <person name="Carpenter M.L."/>
            <person name="Field M.C."/>
            <person name="Kuo A."/>
            <person name="Paredez A."/>
            <person name="Chapman J."/>
            <person name="Pham J."/>
            <person name="Shu S."/>
            <person name="Neupane R."/>
            <person name="Cipriano M."/>
            <person name="Mancuso J."/>
            <person name="Tu H."/>
            <person name="Salamov A."/>
            <person name="Lindquist E."/>
            <person name="Shapiro H."/>
            <person name="Lucas S."/>
            <person name="Grigoriev I.V."/>
            <person name="Cande W.Z."/>
            <person name="Fulton C."/>
            <person name="Rokhsar D.S."/>
            <person name="Dawson S.C."/>
        </authorList>
    </citation>
    <scope>NUCLEOTIDE SEQUENCE [LARGE SCALE GENOMIC DNA]</scope>
    <source>
        <strain evidence="2 3">NEG-M</strain>
    </source>
</reference>
<dbReference type="CDD" id="cd00198">
    <property type="entry name" value="vWFA"/>
    <property type="match status" value="1"/>
</dbReference>
<accession>D2W4Q3</accession>
<organism evidence="3">
    <name type="scientific">Naegleria gruberi</name>
    <name type="common">Amoeba</name>
    <dbReference type="NCBI Taxonomy" id="5762"/>
    <lineage>
        <taxon>Eukaryota</taxon>
        <taxon>Discoba</taxon>
        <taxon>Heterolobosea</taxon>
        <taxon>Tetramitia</taxon>
        <taxon>Eutetramitia</taxon>
        <taxon>Vahlkampfiidae</taxon>
        <taxon>Naegleria</taxon>
    </lineage>
</organism>
<dbReference type="Gene3D" id="3.40.50.410">
    <property type="entry name" value="von Willebrand factor, type A domain"/>
    <property type="match status" value="1"/>
</dbReference>
<keyword evidence="3" id="KW-1185">Reference proteome</keyword>
<dbReference type="AlphaFoldDB" id="D2W4Q3"/>
<evidence type="ECO:0000259" key="1">
    <source>
        <dbReference type="PROSITE" id="PS50234"/>
    </source>
</evidence>
<protein>
    <submittedName>
        <fullName evidence="2">Predicted protein</fullName>
    </submittedName>
</protein>
<dbReference type="OrthoDB" id="299997at2759"/>
<dbReference type="PROSITE" id="PS50234">
    <property type="entry name" value="VWFA"/>
    <property type="match status" value="1"/>
</dbReference>
<sequence length="454" mass="51227">MSSSKQSDNNTIETRQYEIDDSITCLQFDLISNIQRKEKQIVIALDVSGSMRGQGIDQAKIAISNLFEQVVDTPDVVLITYDTSAELYDLRKKPAETRQSTLEQIQAGGGTDFTCVFEAISNLDMFNRQSEVAILFFTDGQDGSSHKREKAIEQMKKVLETKTQSFEFHTIGFTSSHDVALLTQITQLGSVQGTFQYVKDANEINQSMENLIGLLTSNSSVGILLGQLATGLVSKLDESFRSNILPFIKVASEYLNEKEDISDIHSMVNSKSGLICLLIQTVNFQTPNKKKVAIEKGEYYSPFNEEESIKFMKSITQLIISKKISISINHLINNSASYETANLFIQSEDEIEAAGILHGNLKGSVPFHNLVNSFQSSKNIPLVKEKVKMLITGYYKHVRLTLDKDGAEWNARNRFCFRVWKNNRSAFESKEEVISLFGEKYRDYLVTVMRIFKN</sequence>
<dbReference type="KEGG" id="ngr:NAEGRDRAFT_76388"/>